<evidence type="ECO:0000256" key="1">
    <source>
        <dbReference type="ARBA" id="ARBA00004192"/>
    </source>
</evidence>
<evidence type="ECO:0000256" key="17">
    <source>
        <dbReference type="ARBA" id="ARBA00023200"/>
    </source>
</evidence>
<dbReference type="InterPro" id="IPR014023">
    <property type="entry name" value="Mononeg_RNA_pol_cat"/>
</dbReference>
<keyword evidence="15" id="KW-0693">Viral RNA replication</keyword>
<evidence type="ECO:0000259" key="27">
    <source>
        <dbReference type="PROSITE" id="PS50526"/>
    </source>
</evidence>
<dbReference type="EC" id="2.7.7.48" evidence="3"/>
<evidence type="ECO:0000256" key="22">
    <source>
        <dbReference type="ARBA" id="ARBA00030436"/>
    </source>
</evidence>
<feature type="domain" description="Mononegavirus-type SAM-dependent 2'-O-MTase" evidence="28">
    <location>
        <begin position="1626"/>
        <end position="1802"/>
    </location>
</feature>
<evidence type="ECO:0000313" key="29">
    <source>
        <dbReference type="EMBL" id="DAZ90840.1"/>
    </source>
</evidence>
<comment type="catalytic activity">
    <reaction evidence="24">
        <text>a 5'-end (5'-triphosphoguanosine)-adenylyl-adenylyl-cytidylyl-adenosine in mRNA + S-adenosyl-L-methionine = a 5'-end (5'-triphosphoguanosine)-(2'-O-methyladenylyl)-adenylyl-cytidylyl-adenosine in mRNA + S-adenosyl-L-homocysteine + H(+)</text>
        <dbReference type="Rhea" id="RHEA:65380"/>
        <dbReference type="Rhea" id="RHEA-COMP:16797"/>
        <dbReference type="Rhea" id="RHEA-COMP:16801"/>
        <dbReference type="ChEBI" id="CHEBI:15378"/>
        <dbReference type="ChEBI" id="CHEBI:57856"/>
        <dbReference type="ChEBI" id="CHEBI:59789"/>
        <dbReference type="ChEBI" id="CHEBI:156482"/>
        <dbReference type="ChEBI" id="CHEBI:156484"/>
    </reaction>
</comment>
<evidence type="ECO:0000256" key="2">
    <source>
        <dbReference type="ARBA" id="ARBA00004328"/>
    </source>
</evidence>
<evidence type="ECO:0000256" key="19">
    <source>
        <dbReference type="ARBA" id="ARBA00024494"/>
    </source>
</evidence>
<keyword evidence="14" id="KW-0946">Virion</keyword>
<keyword evidence="17" id="KW-1035">Host cytoplasm</keyword>
<evidence type="ECO:0000256" key="14">
    <source>
        <dbReference type="ARBA" id="ARBA00022844"/>
    </source>
</evidence>
<dbReference type="EC" id="2.7.7.88" evidence="4"/>
<comment type="catalytic activity">
    <reaction evidence="26">
        <text>GTP + H2O = GDP + phosphate + H(+)</text>
        <dbReference type="Rhea" id="RHEA:19669"/>
        <dbReference type="ChEBI" id="CHEBI:15377"/>
        <dbReference type="ChEBI" id="CHEBI:15378"/>
        <dbReference type="ChEBI" id="CHEBI:37565"/>
        <dbReference type="ChEBI" id="CHEBI:43474"/>
        <dbReference type="ChEBI" id="CHEBI:58189"/>
    </reaction>
</comment>
<keyword evidence="13" id="KW-0067">ATP-binding</keyword>
<protein>
    <recommendedName>
        <fullName evidence="23">Replicase</fullName>
        <ecNumber evidence="21">2.1.1.375</ecNumber>
        <ecNumber evidence="3">2.7.7.48</ecNumber>
        <ecNumber evidence="4">2.7.7.88</ecNumber>
    </recommendedName>
    <alternativeName>
        <fullName evidence="22">Transcriptase</fullName>
    </alternativeName>
</protein>
<reference evidence="29" key="1">
    <citation type="journal article" date="2022" name="bioRxiv">
        <title>Unlocking the hidden genetic diversity of varicosaviruses, the neglected plant rhabdoviruses.</title>
        <authorList>
            <person name="Bejerman N."/>
            <person name="Dietzgen R.G."/>
            <person name="Debat H."/>
        </authorList>
    </citation>
    <scope>NUCLEOTIDE SEQUENCE</scope>
</reference>
<keyword evidence="8" id="KW-0808">Transferase</keyword>
<keyword evidence="12" id="KW-0378">Hydrolase</keyword>
<comment type="catalytic activity">
    <reaction evidence="25">
        <text>a 5'-end (5'-triphosphoguanosine)-adenylyl-adenylyl-cytidylyl-adenosine in mRNA + 2 S-adenosyl-L-methionine = a 5'-end (N(7)-methyl 5'-triphosphoguanosine)-(2'-O-methyladenylyl)-adenylyl-cytidylyl-adenosine in mRNA + 2 S-adenosyl-L-homocysteine + H(+)</text>
        <dbReference type="Rhea" id="RHEA:65376"/>
        <dbReference type="Rhea" id="RHEA-COMP:16797"/>
        <dbReference type="Rhea" id="RHEA-COMP:16798"/>
        <dbReference type="ChEBI" id="CHEBI:15378"/>
        <dbReference type="ChEBI" id="CHEBI:57856"/>
        <dbReference type="ChEBI" id="CHEBI:59789"/>
        <dbReference type="ChEBI" id="CHEBI:156483"/>
        <dbReference type="ChEBI" id="CHEBI:156484"/>
        <dbReference type="EC" id="2.1.1.375"/>
    </reaction>
</comment>
<evidence type="ECO:0000256" key="16">
    <source>
        <dbReference type="ARBA" id="ARBA00023042"/>
    </source>
</evidence>
<dbReference type="PROSITE" id="PS51590">
    <property type="entry name" value="SAM_MT_MNV_L"/>
    <property type="match status" value="1"/>
</dbReference>
<keyword evidence="7" id="KW-0507">mRNA processing</keyword>
<comment type="subcellular location">
    <subcellularLocation>
        <location evidence="1">Host cytoplasm</location>
    </subcellularLocation>
    <subcellularLocation>
        <location evidence="2">Virion</location>
    </subcellularLocation>
</comment>
<dbReference type="GO" id="GO:0005524">
    <property type="term" value="F:ATP binding"/>
    <property type="evidence" value="ECO:0007669"/>
    <property type="project" value="UniProtKB-KW"/>
</dbReference>
<feature type="domain" description="RdRp catalytic" evidence="27">
    <location>
        <begin position="581"/>
        <end position="766"/>
    </location>
</feature>
<dbReference type="Pfam" id="PF14318">
    <property type="entry name" value="Mononeg_mRNAcap"/>
    <property type="match status" value="1"/>
</dbReference>
<dbReference type="GO" id="GO:0016787">
    <property type="term" value="F:hydrolase activity"/>
    <property type="evidence" value="ECO:0007669"/>
    <property type="project" value="UniProtKB-KW"/>
</dbReference>
<organism evidence="29">
    <name type="scientific">Tanacetum virus 1</name>
    <dbReference type="NCBI Taxonomy" id="2977993"/>
    <lineage>
        <taxon>Viruses</taxon>
        <taxon>Riboviria</taxon>
        <taxon>Orthornavirae</taxon>
        <taxon>Negarnaviricota</taxon>
        <taxon>Haploviricotina</taxon>
        <taxon>Monjiviricetes</taxon>
        <taxon>Mononegavirales</taxon>
        <taxon>Rhabdoviridae</taxon>
        <taxon>Betarhabdovirinae</taxon>
        <taxon>Varicosavirus</taxon>
        <taxon>Varicosavirus tanaceti</taxon>
    </lineage>
</organism>
<name>A0A9N7AB49_9RHAB</name>
<keyword evidence="10" id="KW-0548">Nucleotidyltransferase</keyword>
<dbReference type="EC" id="2.1.1.375" evidence="21"/>
<dbReference type="Pfam" id="PF00946">
    <property type="entry name" value="Mononeg_RNA_pol"/>
    <property type="match status" value="1"/>
</dbReference>
<evidence type="ECO:0000256" key="25">
    <source>
        <dbReference type="ARBA" id="ARBA00047370"/>
    </source>
</evidence>
<evidence type="ECO:0000256" key="8">
    <source>
        <dbReference type="ARBA" id="ARBA00022679"/>
    </source>
</evidence>
<evidence type="ECO:0000256" key="13">
    <source>
        <dbReference type="ARBA" id="ARBA00022840"/>
    </source>
</evidence>
<evidence type="ECO:0000256" key="4">
    <source>
        <dbReference type="ARBA" id="ARBA00012582"/>
    </source>
</evidence>
<evidence type="ECO:0000256" key="21">
    <source>
        <dbReference type="ARBA" id="ARBA00026099"/>
    </source>
</evidence>
<keyword evidence="18" id="KW-0511">Multifunctional enzyme</keyword>
<sequence length="2020" mass="231377">MSIDEETYDSLVGENNEFEVDEKTMLDLHLGNAINLDVVEYLLRGEFEGYNIFVAWFHKRLWNQILPFRDENQVHIGLLKCTQKVLLTPSKKAAMSQNLFRDLTKIISKSLSKRGVMIPIVQYSDKIISSNVHVNALHLELFRFILKIVCMASEAWREGTQMFYSGLRIEEQTVFGTFNYGGVVWDVQSNNQFCTIYDRLTDEEFVGNFDSILMLMDTLGQRLCLEIGVIIAGSAEVEGTPDLSDVMGLIEAGDMILDKYGNNGYEFIALFESIIVAVLLKKNPDSVTDNSIFFDNCRSELNDMITEEIFDNTILEHFDLITSYLMTLPNEILSNIFCIYRIWGHPRVSIKDGMEKVMKKGTAIKLPTAQIPRIISSQFKKMFTMNYYDKHHKYPRLHYIGSSNSYISDCIATNSPISLRHQNYSFYDWENVVLNQMWSIPISYDVCHILNDKAVSPDRSELYDSIKRGYGTYLGAQRRGLVRWLNGRSIKCKEFLDEIEDHGLDEDSLIIGMYEKEREIKIKARMFSLMSEKMRMYFVLTEELIAEHILPYFPQITMKDPLHVQIKKLWSVSGSSSSVSIDPVINIDFEKWNLNFREELTDYIFRDMDRLFGYENLISRTHKIFYNSYIYASSGKYLPKISSTGLLIDPPMSYTHHAGGFEGLRQKGWTIATVCLLCYLADNAKISMNLLGQGDNQVVRLFMPHNYWENLGMSSDQKVDAAKEKLKLFLRDMDSHFGEAGLPIKIRETWTSTRLCMYGKNMFLDACCMPQWIKKLLRTYALSNEGTLTISGVIGTLATNMNAAAHASTSPDIMYVIFLLLAEWSLEFMFAYHPFTRSSIIEGDEITINMPSRKGLKRTRSGKINLQRLAVTILVIPTAVGGSITVPLTSFIMRGFPDHGSEGYAWLKLLSDVESPWKHMFENWFSFIPNESIEFDMLVQSPWSINHKKPPTPGLQSRDVVRDWLLSGEFKKNTFMRNVKSIMSGFNRKRVCKLFCTEEVNPLILNEMYCTFPQVYLDSVLRRIEQTRTIRKMAMSVGNRNPIVKKLMDLEQEFIGYLYWRGNQKGKKFSNCATEQCRQARNTGWGRIIKGLTTPHPLEFAFDLQCSSISSNCDGSDYIYVRIDKDGSFPPYLGSNVKTKVMSLQDPTARTEPLIATSSKLARFAPWLGLGPNARKLINDNVSVVCNTEIFEHFFDDEHTYFSGSVEHRYNPACSSEGCFINYSPQLGSKVFMSTDNMPRYGKGQQNVTMNFQALFCTLQYASSRRLDTTCLHYHLKCEDCIKEVDDKLTDISDFSEELQKIYTDQVLIDLKDTLGFLSENYAQKMNILEESGNFLNISDAENLNIRELNEGVTWTLGVKSAKMIMCAQDSVTSMMTQEDLQSFPRVYSFKVSSVKVLRCCVAACLAIKQSRMYRRNEDYSFERVKSKLKSQLVKATVDKFKGIASLCIGRTYDDDNNENPVYYNTGEFPETVIGFTAAIRSEILEHLDSMTGFEKDITRWIVPVAGMSVSDQILLIRIRLLTQEFCPNCVKSLDIVANDSNRIIDCGQNHLLKEKQKCMGILLPLDTVMKSFSLKSTQKIPSQITQGAGVASVLCWNYPISPKLVSSEVKMNVDPSLKTLLSEKERIVLPTRAAYKWDIMLSLIQDNDYANVIILGDGVGFTSAVCARRFTTANIFPSGLLESGKMIPQDLQSIKPFVSRIYTNVKSTLLENVADNIISSRWKVEFKLFLLRLSGRTLIISDIEGRGILEQIMSSFIDDIFDDNNVDFIFKVYLKTFTSRRGVFYYSNWLCNLNYQEGFVSNLKISVSKMLPSSTNRSEISVEHSPKGIITGWLQMFHESYSELTDVSVKVALNAFHRNLLPIDRKEILLPNELIIVRLMIYLSANFKVPYEGMAPNDNRKLLDGMLCRLIRGCKMMFLMVYGPRIMNFEFYKKLGIARAEPERRHYKLSNFQMLFVEWDREIILSDKEEKAAQVLRTIYLEEGKDSIHNAIPKTLTDLYTKVIIPGNSFWKSARHVMA</sequence>
<evidence type="ECO:0000256" key="9">
    <source>
        <dbReference type="ARBA" id="ARBA00022691"/>
    </source>
</evidence>
<keyword evidence="9" id="KW-0949">S-adenosyl-L-methionine</keyword>
<keyword evidence="6" id="KW-0489">Methyltransferase</keyword>
<keyword evidence="16" id="KW-0506">mRNA capping</keyword>
<evidence type="ECO:0000256" key="11">
    <source>
        <dbReference type="ARBA" id="ARBA00022741"/>
    </source>
</evidence>
<evidence type="ECO:0000256" key="10">
    <source>
        <dbReference type="ARBA" id="ARBA00022695"/>
    </source>
</evidence>
<keyword evidence="5" id="KW-0696">RNA-directed RNA polymerase</keyword>
<dbReference type="InterPro" id="IPR025786">
    <property type="entry name" value="Mononega_L_MeTrfase"/>
</dbReference>
<proteinExistence type="predicted"/>
<comment type="catalytic activity">
    <reaction evidence="19">
        <text>a 5'-end triphospho-adenylyl-adenylyl-cytidylyl-adenosine in mRNA + GDP + H(+) = a 5'-end (5'-triphosphoguanosine)-adenylyl-adenylyl-cytidylyl-adenosine in mRNA + diphosphate</text>
        <dbReference type="Rhea" id="RHEA:65436"/>
        <dbReference type="Rhea" id="RHEA-COMP:16797"/>
        <dbReference type="Rhea" id="RHEA-COMP:16799"/>
        <dbReference type="ChEBI" id="CHEBI:15378"/>
        <dbReference type="ChEBI" id="CHEBI:33019"/>
        <dbReference type="ChEBI" id="CHEBI:58189"/>
        <dbReference type="ChEBI" id="CHEBI:156484"/>
        <dbReference type="ChEBI" id="CHEBI:156503"/>
        <dbReference type="EC" id="2.7.7.88"/>
    </reaction>
</comment>
<keyword evidence="11" id="KW-0547">Nucleotide-binding</keyword>
<evidence type="ECO:0000259" key="28">
    <source>
        <dbReference type="PROSITE" id="PS51590"/>
    </source>
</evidence>
<dbReference type="GO" id="GO:0044423">
    <property type="term" value="C:virion component"/>
    <property type="evidence" value="ECO:0007669"/>
    <property type="project" value="UniProtKB-KW"/>
</dbReference>
<dbReference type="GO" id="GO:0030430">
    <property type="term" value="C:host cell cytoplasm"/>
    <property type="evidence" value="ECO:0007669"/>
    <property type="project" value="UniProtKB-SubCell"/>
</dbReference>
<evidence type="ECO:0000256" key="15">
    <source>
        <dbReference type="ARBA" id="ARBA00022953"/>
    </source>
</evidence>
<evidence type="ECO:0000256" key="23">
    <source>
        <dbReference type="ARBA" id="ARBA00031012"/>
    </source>
</evidence>
<evidence type="ECO:0000256" key="6">
    <source>
        <dbReference type="ARBA" id="ARBA00022603"/>
    </source>
</evidence>
<evidence type="ECO:0000256" key="18">
    <source>
        <dbReference type="ARBA" id="ARBA00023268"/>
    </source>
</evidence>
<evidence type="ECO:0000256" key="26">
    <source>
        <dbReference type="ARBA" id="ARBA00048548"/>
    </source>
</evidence>
<evidence type="ECO:0000256" key="24">
    <source>
        <dbReference type="ARBA" id="ARBA00047332"/>
    </source>
</evidence>
<dbReference type="InterPro" id="IPR026890">
    <property type="entry name" value="Mononeg_mRNAcap"/>
</dbReference>
<evidence type="ECO:0000256" key="20">
    <source>
        <dbReference type="ARBA" id="ARBA00024499"/>
    </source>
</evidence>
<evidence type="ECO:0000256" key="5">
    <source>
        <dbReference type="ARBA" id="ARBA00022484"/>
    </source>
</evidence>
<comment type="catalytic activity">
    <reaction evidence="20">
        <text>a 5'-end (5'-triphosphoguanosine)-(2'-O-methyladenylyl)-adenylyl-cytidylyl-adenosine in mRNA + S-adenosyl-L-methionine = a 5'-end (N(7)-methyl 5'-triphosphoguanosine)-(2'-O-methyladenylyl)-adenylyl-cytidylyl-adenosine in mRNA + S-adenosyl-L-homocysteine</text>
        <dbReference type="Rhea" id="RHEA:65440"/>
        <dbReference type="Rhea" id="RHEA-COMP:16798"/>
        <dbReference type="Rhea" id="RHEA-COMP:16801"/>
        <dbReference type="ChEBI" id="CHEBI:57856"/>
        <dbReference type="ChEBI" id="CHEBI:59789"/>
        <dbReference type="ChEBI" id="CHEBI:156482"/>
        <dbReference type="ChEBI" id="CHEBI:156483"/>
    </reaction>
</comment>
<evidence type="ECO:0000256" key="3">
    <source>
        <dbReference type="ARBA" id="ARBA00012494"/>
    </source>
</evidence>
<accession>A0A9N7AB49</accession>
<evidence type="ECO:0000256" key="7">
    <source>
        <dbReference type="ARBA" id="ARBA00022664"/>
    </source>
</evidence>
<evidence type="ECO:0000256" key="12">
    <source>
        <dbReference type="ARBA" id="ARBA00022801"/>
    </source>
</evidence>
<dbReference type="GO" id="GO:0004482">
    <property type="term" value="F:mRNA 5'-cap (guanine-N7-)-methyltransferase activity"/>
    <property type="evidence" value="ECO:0007669"/>
    <property type="project" value="InterPro"/>
</dbReference>
<dbReference type="PROSITE" id="PS50526">
    <property type="entry name" value="RDRP_SSRNA_NEG_NONSEG"/>
    <property type="match status" value="1"/>
</dbReference>
<dbReference type="GO" id="GO:0003968">
    <property type="term" value="F:RNA-directed RNA polymerase activity"/>
    <property type="evidence" value="ECO:0007669"/>
    <property type="project" value="UniProtKB-KW"/>
</dbReference>
<dbReference type="EMBL" id="BK061815">
    <property type="protein sequence ID" value="DAZ90840.1"/>
    <property type="molecule type" value="Viral_cRNA"/>
</dbReference>